<protein>
    <recommendedName>
        <fullName evidence="3">DUF4054 domain-containing protein</fullName>
    </recommendedName>
</protein>
<reference evidence="1 2" key="1">
    <citation type="submission" date="2023-07" db="EMBL/GenBank/DDBJ databases">
        <authorList>
            <person name="Peeters C."/>
        </authorList>
    </citation>
    <scope>NUCLEOTIDE SEQUENCE [LARGE SCALE GENOMIC DNA]</scope>
    <source>
        <strain evidence="1 2">R-77569</strain>
    </source>
</reference>
<dbReference type="RefSeq" id="WP_303678311.1">
    <property type="nucleotide sequence ID" value="NZ_CAUDKV010000027.1"/>
</dbReference>
<dbReference type="Proteomes" id="UP001190452">
    <property type="component" value="Unassembled WGS sequence"/>
</dbReference>
<dbReference type="InterPro" id="IPR025127">
    <property type="entry name" value="DUF4054"/>
</dbReference>
<name>A0ABM9L0T4_9RALS</name>
<accession>A0ABM9L0T4</accession>
<keyword evidence="2" id="KW-1185">Reference proteome</keyword>
<proteinExistence type="predicted"/>
<comment type="caution">
    <text evidence="1">The sequence shown here is derived from an EMBL/GenBank/DDBJ whole genome shotgun (WGS) entry which is preliminary data.</text>
</comment>
<sequence>MTPADFRTIFPEFTDPAKYTDASIEFWMGIAASLVNPDRWGVLTDQGIALVTAHHLVLAQRDQATAAVGGAPGEVKGPTASKSVDKVSVSYDTGAVALSDAGFWNLTTYGVRFMTIARAMGAGGMQL</sequence>
<dbReference type="EMBL" id="CAUDKV010000027">
    <property type="protein sequence ID" value="CAJ0895973.1"/>
    <property type="molecule type" value="Genomic_DNA"/>
</dbReference>
<organism evidence="1 2">
    <name type="scientific">Ralstonia mannitolilytica</name>
    <dbReference type="NCBI Taxonomy" id="105219"/>
    <lineage>
        <taxon>Bacteria</taxon>
        <taxon>Pseudomonadati</taxon>
        <taxon>Pseudomonadota</taxon>
        <taxon>Betaproteobacteria</taxon>
        <taxon>Burkholderiales</taxon>
        <taxon>Burkholderiaceae</taxon>
        <taxon>Ralstonia</taxon>
    </lineage>
</organism>
<gene>
    <name evidence="1" type="ORF">R77569_04551</name>
</gene>
<evidence type="ECO:0000313" key="1">
    <source>
        <dbReference type="EMBL" id="CAJ0895973.1"/>
    </source>
</evidence>
<dbReference type="Pfam" id="PF13262">
    <property type="entry name" value="DUF4054"/>
    <property type="match status" value="1"/>
</dbReference>
<evidence type="ECO:0000313" key="2">
    <source>
        <dbReference type="Proteomes" id="UP001190452"/>
    </source>
</evidence>
<evidence type="ECO:0008006" key="3">
    <source>
        <dbReference type="Google" id="ProtNLM"/>
    </source>
</evidence>